<accession>A0A1I8EGV8</accession>
<dbReference type="AlphaFoldDB" id="A0A1I8EGV8"/>
<evidence type="ECO:0000256" key="1">
    <source>
        <dbReference type="SAM" id="Phobius"/>
    </source>
</evidence>
<sequence length="149" mass="17185">MTEKAEQNRTAFKTGIIKMYWKMWYSLATIITLANCILSITSCKIKVKMQSKTDKPFQIQIYVPAIKMKTERVTFTNRDEIRTALIKGENCDEKHWIIKTWKKIDNKWIPAKETKAKFEGLGSFGLSVKDNLLPQITNRFAVACSEGNC</sequence>
<name>A0A1I8EGV8_WUCBA</name>
<feature type="transmembrane region" description="Helical" evidence="1">
    <location>
        <begin position="23"/>
        <end position="43"/>
    </location>
</feature>
<dbReference type="PANTHER" id="PTHR37427:SF2">
    <property type="entry name" value="SECRETED PROTEIN"/>
    <property type="match status" value="1"/>
</dbReference>
<keyword evidence="1" id="KW-1133">Transmembrane helix</keyword>
<dbReference type="STRING" id="6293.A0A1I8EGV8"/>
<dbReference type="WBParaSite" id="maker-PairedContig_1973-snap-gene-0.9-mRNA-1">
    <property type="protein sequence ID" value="maker-PairedContig_1973-snap-gene-0.9-mRNA-1"/>
    <property type="gene ID" value="maker-PairedContig_1973-snap-gene-0.9"/>
</dbReference>
<organism evidence="2">
    <name type="scientific">Wuchereria bancrofti</name>
    <dbReference type="NCBI Taxonomy" id="6293"/>
    <lineage>
        <taxon>Eukaryota</taxon>
        <taxon>Metazoa</taxon>
        <taxon>Ecdysozoa</taxon>
        <taxon>Nematoda</taxon>
        <taxon>Chromadorea</taxon>
        <taxon>Rhabditida</taxon>
        <taxon>Spirurina</taxon>
        <taxon>Spiruromorpha</taxon>
        <taxon>Filarioidea</taxon>
        <taxon>Onchocercidae</taxon>
        <taxon>Wuchereria</taxon>
    </lineage>
</organism>
<dbReference type="PANTHER" id="PTHR37427">
    <property type="entry name" value="PROTEIN CBG20963-RELATED"/>
    <property type="match status" value="1"/>
</dbReference>
<proteinExistence type="predicted"/>
<evidence type="ECO:0000313" key="2">
    <source>
        <dbReference type="WBParaSite" id="maker-PairedContig_1973-snap-gene-0.9-mRNA-1"/>
    </source>
</evidence>
<reference evidence="2" key="1">
    <citation type="submission" date="2016-11" db="UniProtKB">
        <authorList>
            <consortium name="WormBaseParasite"/>
        </authorList>
    </citation>
    <scope>IDENTIFICATION</scope>
    <source>
        <strain evidence="2">pt0022</strain>
    </source>
</reference>
<protein>
    <submittedName>
        <fullName evidence="2">Uncharacterized protein</fullName>
    </submittedName>
</protein>
<keyword evidence="1" id="KW-0812">Transmembrane</keyword>
<keyword evidence="1" id="KW-0472">Membrane</keyword>